<evidence type="ECO:0000259" key="2">
    <source>
        <dbReference type="PROSITE" id="PS51352"/>
    </source>
</evidence>
<dbReference type="EMBL" id="JASZYV010000001">
    <property type="protein sequence ID" value="MDM0044183.1"/>
    <property type="molecule type" value="Genomic_DNA"/>
</dbReference>
<organism evidence="3 4">
    <name type="scientific">Variovorax dokdonensis</name>
    <dbReference type="NCBI Taxonomy" id="344883"/>
    <lineage>
        <taxon>Bacteria</taxon>
        <taxon>Pseudomonadati</taxon>
        <taxon>Pseudomonadota</taxon>
        <taxon>Betaproteobacteria</taxon>
        <taxon>Burkholderiales</taxon>
        <taxon>Comamonadaceae</taxon>
        <taxon>Variovorax</taxon>
    </lineage>
</organism>
<protein>
    <submittedName>
        <fullName evidence="3">Redoxin domain-containing protein</fullName>
    </submittedName>
</protein>
<dbReference type="PANTHER" id="PTHR42852:SF13">
    <property type="entry name" value="PROTEIN DIPZ"/>
    <property type="match status" value="1"/>
</dbReference>
<accession>A0ABT7N8B3</accession>
<feature type="signal peptide" evidence="1">
    <location>
        <begin position="1"/>
        <end position="26"/>
    </location>
</feature>
<dbReference type="RefSeq" id="WP_286659242.1">
    <property type="nucleotide sequence ID" value="NZ_JASZYV010000001.1"/>
</dbReference>
<dbReference type="InterPro" id="IPR000866">
    <property type="entry name" value="AhpC/TSA"/>
</dbReference>
<dbReference type="InterPro" id="IPR036249">
    <property type="entry name" value="Thioredoxin-like_sf"/>
</dbReference>
<evidence type="ECO:0000313" key="4">
    <source>
        <dbReference type="Proteomes" id="UP001174908"/>
    </source>
</evidence>
<dbReference type="Proteomes" id="UP001174908">
    <property type="component" value="Unassembled WGS sequence"/>
</dbReference>
<dbReference type="InterPro" id="IPR050553">
    <property type="entry name" value="Thioredoxin_ResA/DsbE_sf"/>
</dbReference>
<keyword evidence="4" id="KW-1185">Reference proteome</keyword>
<dbReference type="PANTHER" id="PTHR42852">
    <property type="entry name" value="THIOL:DISULFIDE INTERCHANGE PROTEIN DSBE"/>
    <property type="match status" value="1"/>
</dbReference>
<gene>
    <name evidence="3" type="ORF">QTH91_06790</name>
</gene>
<feature type="domain" description="Thioredoxin" evidence="2">
    <location>
        <begin position="26"/>
        <end position="177"/>
    </location>
</feature>
<dbReference type="Gene3D" id="3.40.30.10">
    <property type="entry name" value="Glutaredoxin"/>
    <property type="match status" value="1"/>
</dbReference>
<comment type="caution">
    <text evidence="3">The sequence shown here is derived from an EMBL/GenBank/DDBJ whole genome shotgun (WGS) entry which is preliminary data.</text>
</comment>
<proteinExistence type="predicted"/>
<reference evidence="3" key="1">
    <citation type="submission" date="2023-06" db="EMBL/GenBank/DDBJ databases">
        <authorList>
            <person name="Jiang Y."/>
            <person name="Liu Q."/>
        </authorList>
    </citation>
    <scope>NUCLEOTIDE SEQUENCE</scope>
    <source>
        <strain evidence="3">CGMCC 1.12089</strain>
    </source>
</reference>
<evidence type="ECO:0000313" key="3">
    <source>
        <dbReference type="EMBL" id="MDM0044183.1"/>
    </source>
</evidence>
<sequence length="177" mass="19664">MTSIDRRSFSIALAAGALASPWSARAATGPDLPDLGAAPEFTGLGQWFNSAPLTLASLRGKVVLVDFWTFGCVNCANTMPHVVRWYDRYAARGFVVVGIHTPEFGYEKLAANVQTALGRFDIRFPVAQDNDFATWKAWRNQYWPAFYLVDQAGRVRRRHFGEGEYAQMDQAISALLA</sequence>
<dbReference type="InterPro" id="IPR013766">
    <property type="entry name" value="Thioredoxin_domain"/>
</dbReference>
<dbReference type="SUPFAM" id="SSF52833">
    <property type="entry name" value="Thioredoxin-like"/>
    <property type="match status" value="1"/>
</dbReference>
<feature type="chain" id="PRO_5047295792" evidence="1">
    <location>
        <begin position="27"/>
        <end position="177"/>
    </location>
</feature>
<dbReference type="Pfam" id="PF00578">
    <property type="entry name" value="AhpC-TSA"/>
    <property type="match status" value="1"/>
</dbReference>
<keyword evidence="1" id="KW-0732">Signal</keyword>
<evidence type="ECO:0000256" key="1">
    <source>
        <dbReference type="SAM" id="SignalP"/>
    </source>
</evidence>
<name>A0ABT7N8B3_9BURK</name>
<dbReference type="PROSITE" id="PS51352">
    <property type="entry name" value="THIOREDOXIN_2"/>
    <property type="match status" value="1"/>
</dbReference>